<organism evidence="2 3">
    <name type="scientific">Neoarthrinium moseri</name>
    <dbReference type="NCBI Taxonomy" id="1658444"/>
    <lineage>
        <taxon>Eukaryota</taxon>
        <taxon>Fungi</taxon>
        <taxon>Dikarya</taxon>
        <taxon>Ascomycota</taxon>
        <taxon>Pezizomycotina</taxon>
        <taxon>Sordariomycetes</taxon>
        <taxon>Xylariomycetidae</taxon>
        <taxon>Amphisphaeriales</taxon>
        <taxon>Apiosporaceae</taxon>
        <taxon>Neoarthrinium</taxon>
    </lineage>
</organism>
<gene>
    <name evidence="2" type="ORF">JX265_004218</name>
</gene>
<feature type="region of interest" description="Disordered" evidence="1">
    <location>
        <begin position="121"/>
        <end position="149"/>
    </location>
</feature>
<protein>
    <recommendedName>
        <fullName evidence="4">Protein kinase domain-containing protein</fullName>
    </recommendedName>
</protein>
<keyword evidence="3" id="KW-1185">Reference proteome</keyword>
<comment type="caution">
    <text evidence="2">The sequence shown here is derived from an EMBL/GenBank/DDBJ whole genome shotgun (WGS) entry which is preliminary data.</text>
</comment>
<feature type="region of interest" description="Disordered" evidence="1">
    <location>
        <begin position="161"/>
        <end position="189"/>
    </location>
</feature>
<dbReference type="SUPFAM" id="SSF56112">
    <property type="entry name" value="Protein kinase-like (PK-like)"/>
    <property type="match status" value="1"/>
</dbReference>
<dbReference type="AlphaFoldDB" id="A0A9Q0AR11"/>
<evidence type="ECO:0008006" key="4">
    <source>
        <dbReference type="Google" id="ProtNLM"/>
    </source>
</evidence>
<reference evidence="2" key="1">
    <citation type="submission" date="2021-03" db="EMBL/GenBank/DDBJ databases">
        <title>Revisited historic fungal species revealed as producer of novel bioactive compounds through whole genome sequencing and comparative genomics.</title>
        <authorList>
            <person name="Vignolle G.A."/>
            <person name="Hochenegger N."/>
            <person name="Mach R.L."/>
            <person name="Mach-Aigner A.R."/>
            <person name="Javad Rahimi M."/>
            <person name="Salim K.A."/>
            <person name="Chan C.M."/>
            <person name="Lim L.B.L."/>
            <person name="Cai F."/>
            <person name="Druzhinina I.S."/>
            <person name="U'Ren J.M."/>
            <person name="Derntl C."/>
        </authorList>
    </citation>
    <scope>NUCLEOTIDE SEQUENCE</scope>
    <source>
        <strain evidence="2">TUCIM 5799</strain>
    </source>
</reference>
<dbReference type="OrthoDB" id="4765118at2759"/>
<dbReference type="Proteomes" id="UP000829685">
    <property type="component" value="Unassembled WGS sequence"/>
</dbReference>
<accession>A0A9Q0AR11</accession>
<name>A0A9Q0AR11_9PEZI</name>
<dbReference type="EMBL" id="JAFIMR010000008">
    <property type="protein sequence ID" value="KAI1875160.1"/>
    <property type="molecule type" value="Genomic_DNA"/>
</dbReference>
<evidence type="ECO:0000313" key="2">
    <source>
        <dbReference type="EMBL" id="KAI1875160.1"/>
    </source>
</evidence>
<evidence type="ECO:0000313" key="3">
    <source>
        <dbReference type="Proteomes" id="UP000829685"/>
    </source>
</evidence>
<sequence length="457" mass="50950">MRRNQRAAALARRRQADLLANVMERRRIRKIKDDITAFFTREYNFKYLRPVGGTEGNHGGTGLFSEFDPNTSVEKRKLIVKYSLGILPNKEDSDAHLRNEVKWLGYFGGSEHFIEALNVRPNNATSDSGSDGKDDGKTADPAAKNDPVDDSLITDISIMTLGDDKDDGEGKDISMEGAGGQDDSDSGSGSALQIPAFILEYLPLGDLDHLRERMVRKGGRVPSRLLWQMMLCMVRMCIGLAYYEDMKNGKRERIPPGKNPSTLEHNSLKPPNMLLADLVPGDNEHGQNPLLKLIDFGRTDFSQDPASAHYPDGPGVQWNLFYMAAVLETLACIQTDLNPGCSWIPRRRIRHMFDGPSLTMMLTRAHDDWVDDRHLDPVLRNLICRCMSVTDDGYLSRCPTLKEALDICLSRHNMDAETMFPFPSGVPGWETDEAVDQYIVETVLGVPDSSDPPPAGP</sequence>
<proteinExistence type="predicted"/>
<dbReference type="InterPro" id="IPR011009">
    <property type="entry name" value="Kinase-like_dom_sf"/>
</dbReference>
<evidence type="ECO:0000256" key="1">
    <source>
        <dbReference type="SAM" id="MobiDB-lite"/>
    </source>
</evidence>